<name>A0A2K0A653_STAHA</name>
<dbReference type="Pfam" id="PF03816">
    <property type="entry name" value="LytR_cpsA_psr"/>
    <property type="match status" value="1"/>
</dbReference>
<feature type="domain" description="Cell envelope-related transcriptional attenuator" evidence="3">
    <location>
        <begin position="89"/>
        <end position="234"/>
    </location>
</feature>
<dbReference type="AlphaFoldDB" id="A0A2K0A653"/>
<sequence>MRKTHRRMSLPVKIITWFIGILVVLAIVASIFVVASIFITSGKIHNSLNRQYSELRSKNVSLSNGDPFTIALFGVDSNAQRKSENDGERSDTIMLLSINPKKQTTEIVSVPRDTQAEIVGKGTTEKINHAYAYGGPTMAVKSLEKLMNVPIDHYATVDMDGLHDMIDALGGVNVTSNDTFTTKGTKFVKGQSTHVDGDTAMAFMRSRKEEGAGGDFGRQERQQLILQAMANKMTSTSALTHFPSLINQIQKNVKTDLTLSDMNDIRKNYKNANTTVNRHQLEGQGGIQDDGLWYFIANDDSKQSATEILNNNLQN</sequence>
<comment type="caution">
    <text evidence="4">The sequence shown here is derived from an EMBL/GenBank/DDBJ whole genome shotgun (WGS) entry which is preliminary data.</text>
</comment>
<dbReference type="InterPro" id="IPR004474">
    <property type="entry name" value="LytR_CpsA_psr"/>
</dbReference>
<reference evidence="4 5" key="1">
    <citation type="submission" date="2017-12" db="EMBL/GenBank/DDBJ databases">
        <title>FDA dAtabase for Regulatory Grade micrObial Sequences (FDA-ARGOS): Supporting development and validation of Infectious Disease Dx tests.</title>
        <authorList>
            <person name="Hoffmann M."/>
            <person name="Allard M."/>
            <person name="Evans P."/>
            <person name="Brown E."/>
            <person name="Tallon L."/>
            <person name="Sadzewicz L."/>
            <person name="Sengamalay N."/>
            <person name="Ott S."/>
            <person name="Godinez A."/>
            <person name="Nagaraj S."/>
            <person name="Vavikolanu K."/>
            <person name="Aluvathingal J."/>
            <person name="Nadendla S."/>
            <person name="Sichtig H."/>
        </authorList>
    </citation>
    <scope>NUCLEOTIDE SEQUENCE [LARGE SCALE GENOMIC DNA]</scope>
    <source>
        <strain evidence="4 5">FDAARGOS_148</strain>
    </source>
</reference>
<organism evidence="4 5">
    <name type="scientific">Staphylococcus haemolyticus</name>
    <dbReference type="NCBI Taxonomy" id="1283"/>
    <lineage>
        <taxon>Bacteria</taxon>
        <taxon>Bacillati</taxon>
        <taxon>Bacillota</taxon>
        <taxon>Bacilli</taxon>
        <taxon>Bacillales</taxon>
        <taxon>Staphylococcaceae</taxon>
        <taxon>Staphylococcus</taxon>
    </lineage>
</organism>
<keyword evidence="2" id="KW-0812">Transmembrane</keyword>
<feature type="transmembrane region" description="Helical" evidence="2">
    <location>
        <begin position="12"/>
        <end position="39"/>
    </location>
</feature>
<evidence type="ECO:0000313" key="4">
    <source>
        <dbReference type="EMBL" id="PNN20499.1"/>
    </source>
</evidence>
<evidence type="ECO:0000259" key="3">
    <source>
        <dbReference type="Pfam" id="PF03816"/>
    </source>
</evidence>
<dbReference type="PANTHER" id="PTHR33392">
    <property type="entry name" value="POLYISOPRENYL-TEICHOIC ACID--PEPTIDOGLYCAN TEICHOIC ACID TRANSFERASE TAGU"/>
    <property type="match status" value="1"/>
</dbReference>
<keyword evidence="2" id="KW-1133">Transmembrane helix</keyword>
<gene>
    <name evidence="4" type="ORF">AL503_006755</name>
</gene>
<comment type="similarity">
    <text evidence="1">Belongs to the LytR/CpsA/Psr (LCP) family.</text>
</comment>
<evidence type="ECO:0000256" key="2">
    <source>
        <dbReference type="SAM" id="Phobius"/>
    </source>
</evidence>
<evidence type="ECO:0000256" key="1">
    <source>
        <dbReference type="ARBA" id="ARBA00006068"/>
    </source>
</evidence>
<keyword evidence="2" id="KW-0472">Membrane</keyword>
<dbReference type="Gene3D" id="3.40.630.190">
    <property type="entry name" value="LCP protein"/>
    <property type="match status" value="1"/>
</dbReference>
<dbReference type="RefSeq" id="WP_037549877.1">
    <property type="nucleotide sequence ID" value="NZ_CAJCGD010000012.1"/>
</dbReference>
<proteinExistence type="inferred from homology"/>
<dbReference type="Proteomes" id="UP000053523">
    <property type="component" value="Unassembled WGS sequence"/>
</dbReference>
<dbReference type="EMBL" id="LORN02000015">
    <property type="protein sequence ID" value="PNN20499.1"/>
    <property type="molecule type" value="Genomic_DNA"/>
</dbReference>
<dbReference type="InterPro" id="IPR050922">
    <property type="entry name" value="LytR/CpsA/Psr_CW_biosynth"/>
</dbReference>
<evidence type="ECO:0000313" key="5">
    <source>
        <dbReference type="Proteomes" id="UP000053523"/>
    </source>
</evidence>
<protein>
    <submittedName>
        <fullName evidence="4">LytR family transcriptional regulator</fullName>
    </submittedName>
</protein>
<dbReference type="NCBIfam" id="TIGR00350">
    <property type="entry name" value="lytR_cpsA_psr"/>
    <property type="match status" value="1"/>
</dbReference>
<accession>A0A2K0A653</accession>
<dbReference type="PANTHER" id="PTHR33392:SF6">
    <property type="entry name" value="POLYISOPRENYL-TEICHOIC ACID--PEPTIDOGLYCAN TEICHOIC ACID TRANSFERASE TAGU"/>
    <property type="match status" value="1"/>
</dbReference>